<keyword evidence="6" id="KW-0206">Cytoskeleton</keyword>
<dbReference type="GO" id="GO:0036064">
    <property type="term" value="C:ciliary basal body"/>
    <property type="evidence" value="ECO:0007669"/>
    <property type="project" value="TreeGrafter"/>
</dbReference>
<evidence type="ECO:0000256" key="8">
    <source>
        <dbReference type="ARBA" id="ARBA00039724"/>
    </source>
</evidence>
<evidence type="ECO:0000256" key="6">
    <source>
        <dbReference type="ARBA" id="ARBA00023212"/>
    </source>
</evidence>
<evidence type="ECO:0000256" key="1">
    <source>
        <dbReference type="ARBA" id="ARBA00004114"/>
    </source>
</evidence>
<accession>Q8UW47</accession>
<dbReference type="Gene3D" id="2.130.10.10">
    <property type="entry name" value="YVTN repeat-like/Quinoprotein amine dehydrogenase"/>
    <property type="match status" value="3"/>
</dbReference>
<gene>
    <name evidence="12" type="primary">unknown gene</name>
</gene>
<keyword evidence="4" id="KW-0677">Repeat</keyword>
<dbReference type="SMART" id="SM00320">
    <property type="entry name" value="WD40"/>
    <property type="match status" value="5"/>
</dbReference>
<comment type="subcellular location">
    <subcellularLocation>
        <location evidence="1">Cytoplasm</location>
        <location evidence="1">Cytoskeleton</location>
        <location evidence="1">Microtubule organizing center</location>
        <location evidence="1">Centrosome</location>
        <location evidence="1">Centriole</location>
    </subcellularLocation>
</comment>
<dbReference type="InterPro" id="IPR015943">
    <property type="entry name" value="WD40/YVTN_repeat-like_dom_sf"/>
</dbReference>
<feature type="repeat" description="WD" evidence="9">
    <location>
        <begin position="98"/>
        <end position="139"/>
    </location>
</feature>
<evidence type="ECO:0000313" key="12">
    <source>
        <dbReference type="EMBL" id="AAL40359.1"/>
    </source>
</evidence>
<dbReference type="PANTHER" id="PTHR44019">
    <property type="entry name" value="WD REPEAT-CONTAINING PROTEIN 55"/>
    <property type="match status" value="1"/>
</dbReference>
<evidence type="ECO:0000256" key="10">
    <source>
        <dbReference type="SAM" id="Coils"/>
    </source>
</evidence>
<name>Q8UW47_TAKRU</name>
<protein>
    <recommendedName>
        <fullName evidence="8">POC1 centriolar protein homolog B</fullName>
    </recommendedName>
</protein>
<evidence type="ECO:0000256" key="3">
    <source>
        <dbReference type="ARBA" id="ARBA00022574"/>
    </source>
</evidence>
<feature type="repeat" description="WD" evidence="9">
    <location>
        <begin position="56"/>
        <end position="89"/>
    </location>
</feature>
<feature type="repeat" description="WD" evidence="9">
    <location>
        <begin position="140"/>
        <end position="181"/>
    </location>
</feature>
<sequence length="356" mass="39408">MIWNLASKARAFRFVGHQDIITGVHFSPSGNLVATSSKDRTVRLWKPSIKGESKVIKAHTAAVRSVAFSHDGQRLATASDDKSVKVWSVPRHCFLYSLNQHTNWVCCARFSPDARLIASCGDDRTVRLWDTSSKHCINCFTDYGGSATSVDFNPSGTCIASSGSDSSLRIWDLRTNKLIQHYQGSNFMITGSSDSTVKILDLLEGRLMYTLHGHKGPVFTVAFSRGGDLFASGGADAQVLMWRTNFDTKPYLSVLQQHSHRATVDPPPHTGAGFRGSPEEQQQEDLSSYPPCLDTTLQHIVRQLDILTQTVSVLEERLTLTEDKLKECLQHQSQIIKEIGQPGPRRRTANEGHLSG</sequence>
<dbReference type="InterPro" id="IPR050505">
    <property type="entry name" value="WDR55/POC1"/>
</dbReference>
<dbReference type="AlphaFoldDB" id="Q8UW47"/>
<dbReference type="GO" id="GO:0060271">
    <property type="term" value="P:cilium assembly"/>
    <property type="evidence" value="ECO:0007669"/>
    <property type="project" value="TreeGrafter"/>
</dbReference>
<dbReference type="PANTHER" id="PTHR44019:SF1">
    <property type="entry name" value="POC1 CENTRIOLAR PROTEIN HOMOLOG B"/>
    <property type="match status" value="1"/>
</dbReference>
<keyword evidence="3 9" id="KW-0853">WD repeat</keyword>
<dbReference type="InterPro" id="IPR001680">
    <property type="entry name" value="WD40_rpt"/>
</dbReference>
<evidence type="ECO:0000256" key="7">
    <source>
        <dbReference type="ARBA" id="ARBA00037984"/>
    </source>
</evidence>
<dbReference type="PRINTS" id="PR00320">
    <property type="entry name" value="GPROTEINBRPT"/>
</dbReference>
<feature type="repeat" description="WD" evidence="9">
    <location>
        <begin position="211"/>
        <end position="242"/>
    </location>
</feature>
<dbReference type="PROSITE" id="PS50082">
    <property type="entry name" value="WD_REPEATS_2"/>
    <property type="match status" value="5"/>
</dbReference>
<proteinExistence type="inferred from homology"/>
<feature type="coiled-coil region" evidence="10">
    <location>
        <begin position="297"/>
        <end position="324"/>
    </location>
</feature>
<evidence type="ECO:0000256" key="2">
    <source>
        <dbReference type="ARBA" id="ARBA00022490"/>
    </source>
</evidence>
<dbReference type="PROSITE" id="PS50294">
    <property type="entry name" value="WD_REPEATS_REGION"/>
    <property type="match status" value="5"/>
</dbReference>
<feature type="repeat" description="WD" evidence="9">
    <location>
        <begin position="14"/>
        <end position="46"/>
    </location>
</feature>
<dbReference type="EMBL" id="AC090119">
    <property type="protein sequence ID" value="AAL40359.1"/>
    <property type="molecule type" value="Genomic_DNA"/>
</dbReference>
<dbReference type="SUPFAM" id="SSF50978">
    <property type="entry name" value="WD40 repeat-like"/>
    <property type="match status" value="1"/>
</dbReference>
<dbReference type="InterPro" id="IPR036322">
    <property type="entry name" value="WD40_repeat_dom_sf"/>
</dbReference>
<dbReference type="InterPro" id="IPR019775">
    <property type="entry name" value="WD40_repeat_CS"/>
</dbReference>
<dbReference type="Pfam" id="PF00400">
    <property type="entry name" value="WD40"/>
    <property type="match status" value="5"/>
</dbReference>
<keyword evidence="2" id="KW-0963">Cytoplasm</keyword>
<evidence type="ECO:0000256" key="11">
    <source>
        <dbReference type="SAM" id="MobiDB-lite"/>
    </source>
</evidence>
<evidence type="ECO:0000256" key="5">
    <source>
        <dbReference type="ARBA" id="ARBA00023054"/>
    </source>
</evidence>
<dbReference type="KEGG" id="tru:100137129"/>
<comment type="similarity">
    <text evidence="7">Belongs to the WD repeat POC1 family.</text>
</comment>
<feature type="region of interest" description="Disordered" evidence="11">
    <location>
        <begin position="262"/>
        <end position="289"/>
    </location>
</feature>
<evidence type="ECO:0000256" key="4">
    <source>
        <dbReference type="ARBA" id="ARBA00022737"/>
    </source>
</evidence>
<dbReference type="PROSITE" id="PS00678">
    <property type="entry name" value="WD_REPEATS_1"/>
    <property type="match status" value="2"/>
</dbReference>
<dbReference type="InterPro" id="IPR020472">
    <property type="entry name" value="WD40_PAC1"/>
</dbReference>
<organism evidence="12">
    <name type="scientific">Takifugu rubripes</name>
    <name type="common">Japanese pufferfish</name>
    <name type="synonym">Fugu rubripes</name>
    <dbReference type="NCBI Taxonomy" id="31033"/>
    <lineage>
        <taxon>Eukaryota</taxon>
        <taxon>Metazoa</taxon>
        <taxon>Chordata</taxon>
        <taxon>Craniata</taxon>
        <taxon>Vertebrata</taxon>
        <taxon>Euteleostomi</taxon>
        <taxon>Actinopterygii</taxon>
        <taxon>Neopterygii</taxon>
        <taxon>Teleostei</taxon>
        <taxon>Neoteleostei</taxon>
        <taxon>Acanthomorphata</taxon>
        <taxon>Eupercaria</taxon>
        <taxon>Tetraodontiformes</taxon>
        <taxon>Tetradontoidea</taxon>
        <taxon>Tetraodontidae</taxon>
        <taxon>Takifugu</taxon>
    </lineage>
</organism>
<dbReference type="CDD" id="cd00200">
    <property type="entry name" value="WD40"/>
    <property type="match status" value="1"/>
</dbReference>
<reference evidence="12" key="1">
    <citation type="submission" date="2001-12" db="EMBL/GenBank/DDBJ databases">
        <title>NISC Comparative Sequencing Initiative.</title>
        <authorList>
            <person name="Ayele K."/>
            <person name="Beckstrom-Sternberg S.M."/>
            <person name="Benjamin B."/>
            <person name="Blakesley R.W."/>
            <person name="Bouffard G.G."/>
            <person name="Brinkley C."/>
            <person name="Brooks S."/>
            <person name="Dietrich N.L."/>
            <person name="Granite S."/>
            <person name="Guan X."/>
            <person name="Gupta J."/>
            <person name="Ho S.-L."/>
            <person name="Idol J.R."/>
            <person name="Karlins E."/>
            <person name="Lee-Lin S.-Q."/>
            <person name="Legaspi R."/>
            <person name="Lim M."/>
            <person name="Maduro Q.L."/>
            <person name="Maduro V.B."/>
            <person name="Masiello C."/>
            <person name="Mastrian S.D."/>
            <person name="McCloskey J.C."/>
            <person name="McDowell J."/>
            <person name="Pearson R."/>
            <person name="Prasad A."/>
            <person name="Shevchenko Y."/>
            <person name="Snyder B."/>
            <person name="Stantripop S."/>
            <person name="Thomas J.W."/>
            <person name="Thomas P.J."/>
            <person name="Tiongson E.E."/>
            <person name="Touchman J.W."/>
            <person name="Tsurgeon C."/>
            <person name="Vogt J.L."/>
            <person name="Walker M.A."/>
            <person name="Wetherby K.D."/>
            <person name="Zhang L.-H."/>
            <person name="Green E.D."/>
        </authorList>
    </citation>
    <scope>NUCLEOTIDE SEQUENCE</scope>
</reference>
<evidence type="ECO:0000256" key="9">
    <source>
        <dbReference type="PROSITE-ProRule" id="PRU00221"/>
    </source>
</evidence>
<dbReference type="OrthoDB" id="10264588at2759"/>
<keyword evidence="5 10" id="KW-0175">Coiled coil</keyword>
<dbReference type="GO" id="GO:0005814">
    <property type="term" value="C:centriole"/>
    <property type="evidence" value="ECO:0007669"/>
    <property type="project" value="UniProtKB-SubCell"/>
</dbReference>